<sequence length="81" mass="9385">MTRTSSSGCGEEDEALWETTVFGISRRVFFLHLHESKYYRLLSSLDRIHVASTPTIHQGEEKEERMKVRKEGKNKFNGVIV</sequence>
<evidence type="ECO:0000313" key="2">
    <source>
        <dbReference type="Proteomes" id="UP000324222"/>
    </source>
</evidence>
<dbReference type="EMBL" id="VSRR010010218">
    <property type="protein sequence ID" value="MPC51497.1"/>
    <property type="molecule type" value="Genomic_DNA"/>
</dbReference>
<comment type="caution">
    <text evidence="1">The sequence shown here is derived from an EMBL/GenBank/DDBJ whole genome shotgun (WGS) entry which is preliminary data.</text>
</comment>
<name>A0A5B7G1S5_PORTR</name>
<organism evidence="1 2">
    <name type="scientific">Portunus trituberculatus</name>
    <name type="common">Swimming crab</name>
    <name type="synonym">Neptunus trituberculatus</name>
    <dbReference type="NCBI Taxonomy" id="210409"/>
    <lineage>
        <taxon>Eukaryota</taxon>
        <taxon>Metazoa</taxon>
        <taxon>Ecdysozoa</taxon>
        <taxon>Arthropoda</taxon>
        <taxon>Crustacea</taxon>
        <taxon>Multicrustacea</taxon>
        <taxon>Malacostraca</taxon>
        <taxon>Eumalacostraca</taxon>
        <taxon>Eucarida</taxon>
        <taxon>Decapoda</taxon>
        <taxon>Pleocyemata</taxon>
        <taxon>Brachyura</taxon>
        <taxon>Eubrachyura</taxon>
        <taxon>Portunoidea</taxon>
        <taxon>Portunidae</taxon>
        <taxon>Portuninae</taxon>
        <taxon>Portunus</taxon>
    </lineage>
</organism>
<keyword evidence="2" id="KW-1185">Reference proteome</keyword>
<accession>A0A5B7G1S5</accession>
<reference evidence="1 2" key="1">
    <citation type="submission" date="2019-05" db="EMBL/GenBank/DDBJ databases">
        <title>Another draft genome of Portunus trituberculatus and its Hox gene families provides insights of decapod evolution.</title>
        <authorList>
            <person name="Jeong J.-H."/>
            <person name="Song I."/>
            <person name="Kim S."/>
            <person name="Choi T."/>
            <person name="Kim D."/>
            <person name="Ryu S."/>
            <person name="Kim W."/>
        </authorList>
    </citation>
    <scope>NUCLEOTIDE SEQUENCE [LARGE SCALE GENOMIC DNA]</scope>
    <source>
        <tissue evidence="1">Muscle</tissue>
    </source>
</reference>
<proteinExistence type="predicted"/>
<protein>
    <submittedName>
        <fullName evidence="1">Uncharacterized protein</fullName>
    </submittedName>
</protein>
<evidence type="ECO:0000313" key="1">
    <source>
        <dbReference type="EMBL" id="MPC51497.1"/>
    </source>
</evidence>
<dbReference type="Proteomes" id="UP000324222">
    <property type="component" value="Unassembled WGS sequence"/>
</dbReference>
<dbReference type="AlphaFoldDB" id="A0A5B7G1S5"/>
<gene>
    <name evidence="1" type="ORF">E2C01_045343</name>
</gene>